<dbReference type="PANTHER" id="PTHR22625:SF37">
    <property type="entry name" value="PLEXIN-A2"/>
    <property type="match status" value="1"/>
</dbReference>
<dbReference type="Pfam" id="PF01833">
    <property type="entry name" value="TIG"/>
    <property type="match status" value="1"/>
</dbReference>
<dbReference type="InterPro" id="IPR002909">
    <property type="entry name" value="IPT_dom"/>
</dbReference>
<dbReference type="OrthoDB" id="9885017at2759"/>
<protein>
    <recommendedName>
        <fullName evidence="1">IPT/TIG domain-containing protein</fullName>
    </recommendedName>
</protein>
<dbReference type="GO" id="GO:0017154">
    <property type="term" value="F:semaphorin receptor activity"/>
    <property type="evidence" value="ECO:0007669"/>
    <property type="project" value="InterPro"/>
</dbReference>
<dbReference type="EMBL" id="LZPO01087952">
    <property type="protein sequence ID" value="OBS65939.1"/>
    <property type="molecule type" value="Genomic_DNA"/>
</dbReference>
<dbReference type="PANTHER" id="PTHR22625">
    <property type="entry name" value="PLEXIN"/>
    <property type="match status" value="1"/>
</dbReference>
<proteinExistence type="predicted"/>
<dbReference type="InterPro" id="IPR031148">
    <property type="entry name" value="Plexin"/>
</dbReference>
<sequence length="90" mass="10036">MNEIVCVSPPSSNGLGPVPVSVSVDRARIDSSLQFEYIDDPRVQRIEPEWSITSGHTPLTITGFNLDVIQEPRIRVKFNGKESVNVSNLW</sequence>
<accession>A0A1A6GJ91</accession>
<dbReference type="SUPFAM" id="SSF81296">
    <property type="entry name" value="E set domains"/>
    <property type="match status" value="1"/>
</dbReference>
<dbReference type="GO" id="GO:0030334">
    <property type="term" value="P:regulation of cell migration"/>
    <property type="evidence" value="ECO:0007669"/>
    <property type="project" value="TreeGrafter"/>
</dbReference>
<dbReference type="GO" id="GO:0002116">
    <property type="term" value="C:semaphorin receptor complex"/>
    <property type="evidence" value="ECO:0007669"/>
    <property type="project" value="TreeGrafter"/>
</dbReference>
<gene>
    <name evidence="2" type="ORF">A6R68_05522</name>
</gene>
<comment type="caution">
    <text evidence="2">The sequence shown here is derived from an EMBL/GenBank/DDBJ whole genome shotgun (WGS) entry which is preliminary data.</text>
</comment>
<feature type="domain" description="IPT/TIG" evidence="1">
    <location>
        <begin position="41"/>
        <end position="86"/>
    </location>
</feature>
<dbReference type="AlphaFoldDB" id="A0A1A6GJ91"/>
<evidence type="ECO:0000313" key="3">
    <source>
        <dbReference type="Proteomes" id="UP000092124"/>
    </source>
</evidence>
<feature type="non-terminal residue" evidence="2">
    <location>
        <position position="90"/>
    </location>
</feature>
<dbReference type="InterPro" id="IPR014756">
    <property type="entry name" value="Ig_E-set"/>
</dbReference>
<reference evidence="2 3" key="1">
    <citation type="submission" date="2016-06" db="EMBL/GenBank/DDBJ databases">
        <title>The Draft Genome Sequence and Annotation of the Desert Woodrat Neotoma lepida.</title>
        <authorList>
            <person name="Campbell M."/>
            <person name="Oakeson K.F."/>
            <person name="Yandell M."/>
            <person name="Halpert J.R."/>
            <person name="Dearing D."/>
        </authorList>
    </citation>
    <scope>NUCLEOTIDE SEQUENCE [LARGE SCALE GENOMIC DNA]</scope>
    <source>
        <strain evidence="2">417</strain>
        <tissue evidence="2">Liver</tissue>
    </source>
</reference>
<evidence type="ECO:0000313" key="2">
    <source>
        <dbReference type="EMBL" id="OBS65939.1"/>
    </source>
</evidence>
<dbReference type="STRING" id="56216.A0A1A6GJ91"/>
<dbReference type="Gene3D" id="2.60.40.10">
    <property type="entry name" value="Immunoglobulins"/>
    <property type="match status" value="2"/>
</dbReference>
<dbReference type="GO" id="GO:0005886">
    <property type="term" value="C:plasma membrane"/>
    <property type="evidence" value="ECO:0007669"/>
    <property type="project" value="TreeGrafter"/>
</dbReference>
<keyword evidence="3" id="KW-1185">Reference proteome</keyword>
<name>A0A1A6GJ91_NEOLE</name>
<dbReference type="InterPro" id="IPR013783">
    <property type="entry name" value="Ig-like_fold"/>
</dbReference>
<dbReference type="Proteomes" id="UP000092124">
    <property type="component" value="Unassembled WGS sequence"/>
</dbReference>
<organism evidence="2 3">
    <name type="scientific">Neotoma lepida</name>
    <name type="common">Desert woodrat</name>
    <dbReference type="NCBI Taxonomy" id="56216"/>
    <lineage>
        <taxon>Eukaryota</taxon>
        <taxon>Metazoa</taxon>
        <taxon>Chordata</taxon>
        <taxon>Craniata</taxon>
        <taxon>Vertebrata</taxon>
        <taxon>Euteleostomi</taxon>
        <taxon>Mammalia</taxon>
        <taxon>Eutheria</taxon>
        <taxon>Euarchontoglires</taxon>
        <taxon>Glires</taxon>
        <taxon>Rodentia</taxon>
        <taxon>Myomorpha</taxon>
        <taxon>Muroidea</taxon>
        <taxon>Cricetidae</taxon>
        <taxon>Neotominae</taxon>
        <taxon>Neotoma</taxon>
    </lineage>
</organism>
<evidence type="ECO:0000259" key="1">
    <source>
        <dbReference type="Pfam" id="PF01833"/>
    </source>
</evidence>